<gene>
    <name evidence="1" type="ORF">GCM10009810_36190</name>
</gene>
<accession>A0ABN2L5B9</accession>
<proteinExistence type="predicted"/>
<sequence>MAPYAASRRFADKRRASRVPHDVILSLNSGQALNRDPELNASLGAKITEHLDTYAPLG</sequence>
<dbReference type="RefSeq" id="WP_344069077.1">
    <property type="nucleotide sequence ID" value="NZ_BAAAPN010000104.1"/>
</dbReference>
<dbReference type="EMBL" id="BAAAPN010000104">
    <property type="protein sequence ID" value="GAA1775869.1"/>
    <property type="molecule type" value="Genomic_DNA"/>
</dbReference>
<keyword evidence="2" id="KW-1185">Reference proteome</keyword>
<evidence type="ECO:0000313" key="2">
    <source>
        <dbReference type="Proteomes" id="UP001501475"/>
    </source>
</evidence>
<protein>
    <submittedName>
        <fullName evidence="1">Uncharacterized protein</fullName>
    </submittedName>
</protein>
<dbReference type="Proteomes" id="UP001501475">
    <property type="component" value="Unassembled WGS sequence"/>
</dbReference>
<organism evidence="1 2">
    <name type="scientific">Nostocoides vanveenii</name>
    <dbReference type="NCBI Taxonomy" id="330835"/>
    <lineage>
        <taxon>Bacteria</taxon>
        <taxon>Bacillati</taxon>
        <taxon>Actinomycetota</taxon>
        <taxon>Actinomycetes</taxon>
        <taxon>Micrococcales</taxon>
        <taxon>Intrasporangiaceae</taxon>
        <taxon>Nostocoides</taxon>
    </lineage>
</organism>
<name>A0ABN2L5B9_9MICO</name>
<reference evidence="1 2" key="1">
    <citation type="journal article" date="2019" name="Int. J. Syst. Evol. Microbiol.">
        <title>The Global Catalogue of Microorganisms (GCM) 10K type strain sequencing project: providing services to taxonomists for standard genome sequencing and annotation.</title>
        <authorList>
            <consortium name="The Broad Institute Genomics Platform"/>
            <consortium name="The Broad Institute Genome Sequencing Center for Infectious Disease"/>
            <person name="Wu L."/>
            <person name="Ma J."/>
        </authorList>
    </citation>
    <scope>NUCLEOTIDE SEQUENCE [LARGE SCALE GENOMIC DNA]</scope>
    <source>
        <strain evidence="1 2">JCM 15591</strain>
    </source>
</reference>
<evidence type="ECO:0000313" key="1">
    <source>
        <dbReference type="EMBL" id="GAA1775869.1"/>
    </source>
</evidence>
<comment type="caution">
    <text evidence="1">The sequence shown here is derived from an EMBL/GenBank/DDBJ whole genome shotgun (WGS) entry which is preliminary data.</text>
</comment>